<dbReference type="SMART" id="SM01079">
    <property type="entry name" value="CHASE"/>
    <property type="match status" value="1"/>
</dbReference>
<dbReference type="InterPro" id="IPR011495">
    <property type="entry name" value="Sig_transdc_His_kin_sub2_dim/P"/>
</dbReference>
<evidence type="ECO:0000256" key="4">
    <source>
        <dbReference type="ARBA" id="ARBA00022692"/>
    </source>
</evidence>
<keyword evidence="10 11" id="KW-0472">Membrane</keyword>
<dbReference type="PROSITE" id="PS50113">
    <property type="entry name" value="PAC"/>
    <property type="match status" value="5"/>
</dbReference>
<dbReference type="SUPFAM" id="SSF55785">
    <property type="entry name" value="PYP-like sensor domain (PAS domain)"/>
    <property type="match status" value="5"/>
</dbReference>
<dbReference type="Proteomes" id="UP001384579">
    <property type="component" value="Unassembled WGS sequence"/>
</dbReference>
<gene>
    <name evidence="16" type="ORF">WMG39_08745</name>
</gene>
<dbReference type="InterPro" id="IPR005467">
    <property type="entry name" value="His_kinase_dom"/>
</dbReference>
<evidence type="ECO:0000256" key="6">
    <source>
        <dbReference type="ARBA" id="ARBA00022777"/>
    </source>
</evidence>
<feature type="domain" description="PAS" evidence="13">
    <location>
        <begin position="340"/>
        <end position="386"/>
    </location>
</feature>
<dbReference type="InterPro" id="IPR042240">
    <property type="entry name" value="CHASE_sf"/>
</dbReference>
<keyword evidence="8 11" id="KW-1133">Transmembrane helix</keyword>
<keyword evidence="2" id="KW-0597">Phosphoprotein</keyword>
<evidence type="ECO:0000256" key="3">
    <source>
        <dbReference type="ARBA" id="ARBA00022679"/>
    </source>
</evidence>
<evidence type="ECO:0000256" key="9">
    <source>
        <dbReference type="ARBA" id="ARBA00023012"/>
    </source>
</evidence>
<keyword evidence="17" id="KW-1185">Reference proteome</keyword>
<keyword evidence="6" id="KW-0418">Kinase</keyword>
<keyword evidence="7" id="KW-0067">ATP-binding</keyword>
<keyword evidence="9" id="KW-0902">Two-component regulatory system</keyword>
<dbReference type="SMART" id="SM00387">
    <property type="entry name" value="HATPase_c"/>
    <property type="match status" value="1"/>
</dbReference>
<feature type="domain" description="PAS" evidence="13">
    <location>
        <begin position="503"/>
        <end position="576"/>
    </location>
</feature>
<feature type="domain" description="PAS" evidence="13">
    <location>
        <begin position="891"/>
        <end position="961"/>
    </location>
</feature>
<dbReference type="InterPro" id="IPR006189">
    <property type="entry name" value="CHASE_dom"/>
</dbReference>
<evidence type="ECO:0000256" key="8">
    <source>
        <dbReference type="ARBA" id="ARBA00022989"/>
    </source>
</evidence>
<dbReference type="InterPro" id="IPR000700">
    <property type="entry name" value="PAS-assoc_C"/>
</dbReference>
<keyword evidence="4 11" id="KW-0812">Transmembrane</keyword>
<dbReference type="CDD" id="cd00130">
    <property type="entry name" value="PAS"/>
    <property type="match status" value="5"/>
</dbReference>
<reference evidence="16 17" key="1">
    <citation type="journal article" date="2020" name="Harmful Algae">
        <title>Molecular and morphological characterization of a novel dihydroanatoxin-a producing Microcoleus species (cyanobacteria) from the Russian River, California, USA.</title>
        <authorList>
            <person name="Conklin K.Y."/>
            <person name="Stancheva R."/>
            <person name="Otten T.G."/>
            <person name="Fadness R."/>
            <person name="Boyer G.L."/>
            <person name="Read B."/>
            <person name="Zhang X."/>
            <person name="Sheath R.G."/>
        </authorList>
    </citation>
    <scope>NUCLEOTIDE SEQUENCE [LARGE SCALE GENOMIC DNA]</scope>
    <source>
        <strain evidence="16 17">PTRS2</strain>
    </source>
</reference>
<dbReference type="Pfam" id="PF13426">
    <property type="entry name" value="PAS_9"/>
    <property type="match status" value="1"/>
</dbReference>
<feature type="domain" description="Histidine kinase" evidence="12">
    <location>
        <begin position="1028"/>
        <end position="1222"/>
    </location>
</feature>
<feature type="domain" description="PAC" evidence="14">
    <location>
        <begin position="965"/>
        <end position="1017"/>
    </location>
</feature>
<dbReference type="SMART" id="SM00086">
    <property type="entry name" value="PAC"/>
    <property type="match status" value="5"/>
</dbReference>
<dbReference type="SUPFAM" id="SSF55874">
    <property type="entry name" value="ATPase domain of HSP90 chaperone/DNA topoisomerase II/histidine kinase"/>
    <property type="match status" value="1"/>
</dbReference>
<organism evidence="16 17">
    <name type="scientific">Microcoleus anatoxicus PTRS2</name>
    <dbReference type="NCBI Taxonomy" id="2705321"/>
    <lineage>
        <taxon>Bacteria</taxon>
        <taxon>Bacillati</taxon>
        <taxon>Cyanobacteriota</taxon>
        <taxon>Cyanophyceae</taxon>
        <taxon>Oscillatoriophycideae</taxon>
        <taxon>Oscillatoriales</taxon>
        <taxon>Microcoleaceae</taxon>
        <taxon>Microcoleus</taxon>
        <taxon>Microcoleus anatoxicus</taxon>
    </lineage>
</organism>
<evidence type="ECO:0000259" key="14">
    <source>
        <dbReference type="PROSITE" id="PS50113"/>
    </source>
</evidence>
<evidence type="ECO:0000313" key="16">
    <source>
        <dbReference type="EMBL" id="MEK0184946.1"/>
    </source>
</evidence>
<dbReference type="Pfam" id="PF08447">
    <property type="entry name" value="PAS_3"/>
    <property type="match status" value="1"/>
</dbReference>
<dbReference type="InterPro" id="IPR035965">
    <property type="entry name" value="PAS-like_dom_sf"/>
</dbReference>
<feature type="domain" description="PAS" evidence="13">
    <location>
        <begin position="634"/>
        <end position="672"/>
    </location>
</feature>
<comment type="caution">
    <text evidence="16">The sequence shown here is derived from an EMBL/GenBank/DDBJ whole genome shotgun (WGS) entry which is preliminary data.</text>
</comment>
<evidence type="ECO:0000259" key="12">
    <source>
        <dbReference type="PROSITE" id="PS50109"/>
    </source>
</evidence>
<feature type="domain" description="PAC" evidence="14">
    <location>
        <begin position="450"/>
        <end position="502"/>
    </location>
</feature>
<keyword evidence="5" id="KW-0547">Nucleotide-binding</keyword>
<dbReference type="Pfam" id="PF03924">
    <property type="entry name" value="CHASE"/>
    <property type="match status" value="1"/>
</dbReference>
<dbReference type="PROSITE" id="PS50112">
    <property type="entry name" value="PAS"/>
    <property type="match status" value="5"/>
</dbReference>
<feature type="transmembrane region" description="Helical" evidence="11">
    <location>
        <begin position="284"/>
        <end position="304"/>
    </location>
</feature>
<feature type="transmembrane region" description="Helical" evidence="11">
    <location>
        <begin position="41"/>
        <end position="61"/>
    </location>
</feature>
<dbReference type="NCBIfam" id="TIGR00229">
    <property type="entry name" value="sensory_box"/>
    <property type="match status" value="5"/>
</dbReference>
<protein>
    <submittedName>
        <fullName evidence="16">PAS domain S-box protein</fullName>
    </submittedName>
</protein>
<dbReference type="Pfam" id="PF00989">
    <property type="entry name" value="PAS"/>
    <property type="match status" value="2"/>
</dbReference>
<feature type="domain" description="PAC" evidence="14">
    <location>
        <begin position="709"/>
        <end position="761"/>
    </location>
</feature>
<evidence type="ECO:0000259" key="15">
    <source>
        <dbReference type="PROSITE" id="PS50839"/>
    </source>
</evidence>
<comment type="subcellular location">
    <subcellularLocation>
        <location evidence="1">Membrane</location>
    </subcellularLocation>
</comment>
<feature type="domain" description="PAC" evidence="14">
    <location>
        <begin position="580"/>
        <end position="633"/>
    </location>
</feature>
<feature type="domain" description="PAC" evidence="14">
    <location>
        <begin position="838"/>
        <end position="890"/>
    </location>
</feature>
<dbReference type="PROSITE" id="PS50839">
    <property type="entry name" value="CHASE"/>
    <property type="match status" value="1"/>
</dbReference>
<dbReference type="RefSeq" id="WP_340518862.1">
    <property type="nucleotide sequence ID" value="NZ_JBBLXS010000083.1"/>
</dbReference>
<proteinExistence type="predicted"/>
<dbReference type="PROSITE" id="PS50109">
    <property type="entry name" value="HIS_KIN"/>
    <property type="match status" value="1"/>
</dbReference>
<dbReference type="SMART" id="SM00091">
    <property type="entry name" value="PAS"/>
    <property type="match status" value="5"/>
</dbReference>
<dbReference type="Gene3D" id="3.30.450.350">
    <property type="entry name" value="CHASE domain"/>
    <property type="match status" value="1"/>
</dbReference>
<evidence type="ECO:0000256" key="1">
    <source>
        <dbReference type="ARBA" id="ARBA00004370"/>
    </source>
</evidence>
<dbReference type="PANTHER" id="PTHR43065:SF23">
    <property type="entry name" value="SENSOR HISTIDINE KINASE PDTAS"/>
    <property type="match status" value="1"/>
</dbReference>
<evidence type="ECO:0000256" key="2">
    <source>
        <dbReference type="ARBA" id="ARBA00022553"/>
    </source>
</evidence>
<accession>A0ABU8YKN7</accession>
<name>A0ABU8YKN7_9CYAN</name>
<dbReference type="InterPro" id="IPR003594">
    <property type="entry name" value="HATPase_dom"/>
</dbReference>
<dbReference type="PANTHER" id="PTHR43065">
    <property type="entry name" value="SENSOR HISTIDINE KINASE"/>
    <property type="match status" value="1"/>
</dbReference>
<dbReference type="InterPro" id="IPR013767">
    <property type="entry name" value="PAS_fold"/>
</dbReference>
<keyword evidence="3" id="KW-0808">Transferase</keyword>
<evidence type="ECO:0000313" key="17">
    <source>
        <dbReference type="Proteomes" id="UP001384579"/>
    </source>
</evidence>
<evidence type="ECO:0000259" key="13">
    <source>
        <dbReference type="PROSITE" id="PS50112"/>
    </source>
</evidence>
<dbReference type="Pfam" id="PF02518">
    <property type="entry name" value="HATPase_c"/>
    <property type="match status" value="1"/>
</dbReference>
<evidence type="ECO:0000256" key="11">
    <source>
        <dbReference type="SAM" id="Phobius"/>
    </source>
</evidence>
<evidence type="ECO:0000256" key="10">
    <source>
        <dbReference type="ARBA" id="ARBA00023136"/>
    </source>
</evidence>
<dbReference type="InterPro" id="IPR001610">
    <property type="entry name" value="PAC"/>
</dbReference>
<dbReference type="Pfam" id="PF08448">
    <property type="entry name" value="PAS_4"/>
    <property type="match status" value="1"/>
</dbReference>
<dbReference type="InterPro" id="IPR000014">
    <property type="entry name" value="PAS"/>
</dbReference>
<dbReference type="InterPro" id="IPR036890">
    <property type="entry name" value="HATPase_C_sf"/>
</dbReference>
<dbReference type="Gene3D" id="3.30.450.20">
    <property type="entry name" value="PAS domain"/>
    <property type="match status" value="5"/>
</dbReference>
<dbReference type="Gene3D" id="3.30.565.10">
    <property type="entry name" value="Histidine kinase-like ATPase, C-terminal domain"/>
    <property type="match status" value="1"/>
</dbReference>
<dbReference type="Pfam" id="PF07568">
    <property type="entry name" value="HisKA_2"/>
    <property type="match status" value="1"/>
</dbReference>
<evidence type="ECO:0000256" key="7">
    <source>
        <dbReference type="ARBA" id="ARBA00022840"/>
    </source>
</evidence>
<dbReference type="InterPro" id="IPR013656">
    <property type="entry name" value="PAS_4"/>
</dbReference>
<feature type="domain" description="CHASE" evidence="15">
    <location>
        <begin position="129"/>
        <end position="269"/>
    </location>
</feature>
<feature type="domain" description="PAS" evidence="13">
    <location>
        <begin position="762"/>
        <end position="834"/>
    </location>
</feature>
<dbReference type="EMBL" id="JBBLXS010000083">
    <property type="protein sequence ID" value="MEK0184946.1"/>
    <property type="molecule type" value="Genomic_DNA"/>
</dbReference>
<sequence>MLDRANQKNPSLDSSLWQKKLIKLFARIHQTTQRVFTVRSLPMIVAVSICAITMVLSHTLLTNDRHSIEKAINLEATNTKILIAHEVQEQISGLVNMAKQWEKSGKPSKEIWEAQAAFYLESCKSCQAIQWVDPSFNVSWSLPVVGDRTEQNFNLELKQQIAQAIATKERKVIVSHSINLKQGGKGFLVYVPIVREDKFAGFIVGVFRFKELFNILFDSLKLSSEVTYALSIYDRNETIYSSIFDRDLAANSWSKTNRIQLYNIAWQIQVFPLQNSLIQKQSPLPIVILFGGFLMAGLVAWTVYLTQLSRRRAQTFERVNQRLGKEISQRQRVEERLKETTRLQRAILDSANYTIISTDVNGTILTFNPTAERLLRYNASEVVGKTTPLLFHNFKEISKHAEDLSQELGVIIEPGFEVFVTRALLGKIEESEWTYITKNITDTAQISIPSDITNFLENDNRSYFPVLLSVTALRDLEANITGFLFIGSDITQRKQAEASLQRQRELLEVTLASIGDAVIATDKLANITFINPWAEVLTGWPAQEALGRQIDQVFCMIDERSRQEVQSPVQQVLQTKVAFELSDRTLLRPRSGQEIPIDQNCTPIFRNTGSLYGAVLVFRNTTVRRQAENALREAEAKYRNIFENAVEGIFQTTFDGQFINVNPALVAIYGYESAADIIQNITNIKTQVYVDPNRRDEFVSLMQQHDALFRFESQIYRQDGKKIWISENARIVRDSEGQPLYYEGSVEDISQRKQVEAALLESQERWQLAVRGNNDGIWDWNVKTNQTFFSPRWKQMIGYEDHEIANHFSEWEKRIHPEDVPRTMQTVKEHFAQQTPFYIVEHRILCKDGTYKWILTRGQAIWDEAGNPVRMTGSHTDITLAKQAESALKESEEWFRNLVETSSDWVWEVDANDFYTYASPKVRELLGYEPEELLGKTPFDLMPPEELARVANFFYAIAAAQEPFNCVENTNLHKNGHLVVLESSGVPIFNADGSFRGYRGMDRDITDRKRSDFQLRASLKEKEVLLKEIHHRVKNNLQVISSLLKLQAGYIDDENVQSLFTESYNRVRSMALIHEKLYQTSNLAKIDAADYIRNLADNLFRSYNISTQKIDLCLKVDKILLDVDTAVPCGLIINEIVSNALKYAFTNQKCGEISIHFIKKDRDYLLLSIKDNGKGLPPDFNLEESESLGLQLVVNLTEQLEGTLNYGSNGGTCFKILFKPTIRGDTKSW</sequence>
<dbReference type="InterPro" id="IPR013655">
    <property type="entry name" value="PAS_fold_3"/>
</dbReference>
<evidence type="ECO:0000256" key="5">
    <source>
        <dbReference type="ARBA" id="ARBA00022741"/>
    </source>
</evidence>